<dbReference type="AlphaFoldDB" id="A0A9P8CZE6"/>
<feature type="compositionally biased region" description="Polar residues" evidence="1">
    <location>
        <begin position="25"/>
        <end position="46"/>
    </location>
</feature>
<organism evidence="2 3">
    <name type="scientific">Mortierella alpina</name>
    <name type="common">Oleaginous fungus</name>
    <name type="synonym">Mortierella renispora</name>
    <dbReference type="NCBI Taxonomy" id="64518"/>
    <lineage>
        <taxon>Eukaryota</taxon>
        <taxon>Fungi</taxon>
        <taxon>Fungi incertae sedis</taxon>
        <taxon>Mucoromycota</taxon>
        <taxon>Mortierellomycotina</taxon>
        <taxon>Mortierellomycetes</taxon>
        <taxon>Mortierellales</taxon>
        <taxon>Mortierellaceae</taxon>
        <taxon>Mortierella</taxon>
    </lineage>
</organism>
<sequence>MTRTSRSSEKHRPPSISEHPMNQALPRNSDNTFRDTSSPQRLRSWSAQISSIPHALRSRNLSHSPLSSSSTGIATEDLYERDSTPFTFISTASHQNEPSSSMLPRASRHQSIPISFLINPSPQSSPPSPPPPSVLPTVTHLRRASSARHSHTIHPGSSTAPSDGYTTIDTASVYQLPQPLWPPGSSIQSSQVRLNQDAIASSNNQAARLPPPTDHSVSAMRADRNPRRRSHITWDASSNDRVATESINSDARVDVPDTLGERALPESQELPRASVRKTSNPNLKTTKTGKIQRKTEKIGLNKKSTAYNRFLQQRSKYLSEHFSGWTPQQRMKRIAEEWAVSDKNQHKTRRKSRFLGPDGELQPPSLSPLTADTSMDRVPTSETAAFIPKENDARSADGPCST</sequence>
<proteinExistence type="predicted"/>
<evidence type="ECO:0000313" key="2">
    <source>
        <dbReference type="EMBL" id="KAG9324519.1"/>
    </source>
</evidence>
<name>A0A9P8CZE6_MORAP</name>
<dbReference type="Proteomes" id="UP000717515">
    <property type="component" value="Unassembled WGS sequence"/>
</dbReference>
<dbReference type="CDD" id="cd00084">
    <property type="entry name" value="HMG-box_SF"/>
    <property type="match status" value="1"/>
</dbReference>
<comment type="caution">
    <text evidence="2">The sequence shown here is derived from an EMBL/GenBank/DDBJ whole genome shotgun (WGS) entry which is preliminary data.</text>
</comment>
<feature type="compositionally biased region" description="Pro residues" evidence="1">
    <location>
        <begin position="123"/>
        <end position="134"/>
    </location>
</feature>
<feature type="compositionally biased region" description="Polar residues" evidence="1">
    <location>
        <begin position="235"/>
        <end position="249"/>
    </location>
</feature>
<gene>
    <name evidence="2" type="ORF">KVV02_006113</name>
</gene>
<feature type="compositionally biased region" description="Polar residues" evidence="1">
    <location>
        <begin position="276"/>
        <end position="289"/>
    </location>
</feature>
<reference evidence="2" key="1">
    <citation type="submission" date="2021-07" db="EMBL/GenBank/DDBJ databases">
        <title>Draft genome of Mortierella alpina, strain LL118, isolated from an aspen leaf litter sample.</title>
        <authorList>
            <person name="Yang S."/>
            <person name="Vinatzer B.A."/>
        </authorList>
    </citation>
    <scope>NUCLEOTIDE SEQUENCE</scope>
    <source>
        <strain evidence="2">LL118</strain>
    </source>
</reference>
<feature type="region of interest" description="Disordered" evidence="1">
    <location>
        <begin position="201"/>
        <end position="289"/>
    </location>
</feature>
<feature type="compositionally biased region" description="Basic residues" evidence="1">
    <location>
        <begin position="140"/>
        <end position="152"/>
    </location>
</feature>
<feature type="compositionally biased region" description="Basic and acidic residues" evidence="1">
    <location>
        <begin position="1"/>
        <end position="12"/>
    </location>
</feature>
<feature type="region of interest" description="Disordered" evidence="1">
    <location>
        <begin position="1"/>
        <end position="46"/>
    </location>
</feature>
<protein>
    <submittedName>
        <fullName evidence="2">Uncharacterized protein</fullName>
    </submittedName>
</protein>
<feature type="region of interest" description="Disordered" evidence="1">
    <location>
        <begin position="337"/>
        <end position="402"/>
    </location>
</feature>
<dbReference type="EMBL" id="JAIFTL010000065">
    <property type="protein sequence ID" value="KAG9324519.1"/>
    <property type="molecule type" value="Genomic_DNA"/>
</dbReference>
<feature type="compositionally biased region" description="Polar residues" evidence="1">
    <location>
        <begin position="155"/>
        <end position="166"/>
    </location>
</feature>
<evidence type="ECO:0000256" key="1">
    <source>
        <dbReference type="SAM" id="MobiDB-lite"/>
    </source>
</evidence>
<accession>A0A9P8CZE6</accession>
<feature type="compositionally biased region" description="Basic and acidic residues" evidence="1">
    <location>
        <begin position="251"/>
        <end position="264"/>
    </location>
</feature>
<evidence type="ECO:0000313" key="3">
    <source>
        <dbReference type="Proteomes" id="UP000717515"/>
    </source>
</evidence>
<feature type="region of interest" description="Disordered" evidence="1">
    <location>
        <begin position="116"/>
        <end position="166"/>
    </location>
</feature>